<dbReference type="InterPro" id="IPR050639">
    <property type="entry name" value="SSR_resolvase"/>
</dbReference>
<evidence type="ECO:0000256" key="2">
    <source>
        <dbReference type="ARBA" id="ARBA00023125"/>
    </source>
</evidence>
<comment type="caution">
    <text evidence="7">The sequence shown here is derived from an EMBL/GenBank/DDBJ whole genome shotgun (WGS) entry which is preliminary data.</text>
</comment>
<dbReference type="PROSITE" id="PS00398">
    <property type="entry name" value="RECOMBINASES_2"/>
    <property type="match status" value="1"/>
</dbReference>
<evidence type="ECO:0000313" key="7">
    <source>
        <dbReference type="EMBL" id="MDX7723194.1"/>
    </source>
</evidence>
<accession>A0AAW9F547</accession>
<dbReference type="InterPro" id="IPR036162">
    <property type="entry name" value="Resolvase-like_N_sf"/>
</dbReference>
<proteinExistence type="predicted"/>
<evidence type="ECO:0000256" key="4">
    <source>
        <dbReference type="PIRSR" id="PIRSR606118-50"/>
    </source>
</evidence>
<dbReference type="GO" id="GO:0000150">
    <property type="term" value="F:DNA strand exchange activity"/>
    <property type="evidence" value="ECO:0007669"/>
    <property type="project" value="InterPro"/>
</dbReference>
<evidence type="ECO:0000256" key="1">
    <source>
        <dbReference type="ARBA" id="ARBA00022908"/>
    </source>
</evidence>
<dbReference type="PROSITE" id="PS51736">
    <property type="entry name" value="RECOMBINASES_3"/>
    <property type="match status" value="1"/>
</dbReference>
<dbReference type="AlphaFoldDB" id="A0AAW9F547"/>
<name>A0AAW9F547_AERCA</name>
<dbReference type="GO" id="GO:0003677">
    <property type="term" value="F:DNA binding"/>
    <property type="evidence" value="ECO:0007669"/>
    <property type="project" value="UniProtKB-KW"/>
</dbReference>
<reference evidence="7" key="1">
    <citation type="submission" date="2023-11" db="EMBL/GenBank/DDBJ databases">
        <title>WGS of Aeromonas in Northern Israel.</title>
        <authorList>
            <person name="Hershko Y."/>
        </authorList>
    </citation>
    <scope>NUCLEOTIDE SEQUENCE</scope>
    <source>
        <strain evidence="7">77416</strain>
    </source>
</reference>
<keyword evidence="1" id="KW-0229">DNA integration</keyword>
<dbReference type="CDD" id="cd03767">
    <property type="entry name" value="SR_Res_par"/>
    <property type="match status" value="1"/>
</dbReference>
<feature type="active site" description="O-(5'-phospho-DNA)-serine intermediate" evidence="4 5">
    <location>
        <position position="10"/>
    </location>
</feature>
<evidence type="ECO:0000259" key="6">
    <source>
        <dbReference type="PROSITE" id="PS51736"/>
    </source>
</evidence>
<dbReference type="InterPro" id="IPR006119">
    <property type="entry name" value="Resolv_N"/>
</dbReference>
<dbReference type="Proteomes" id="UP001277183">
    <property type="component" value="Unassembled WGS sequence"/>
</dbReference>
<dbReference type="FunFam" id="3.40.50.1390:FF:000010">
    <property type="entry name" value="Recombinase resolvase family"/>
    <property type="match status" value="1"/>
</dbReference>
<organism evidence="7 8">
    <name type="scientific">Aeromonas caviae</name>
    <name type="common">Aeromonas punctata</name>
    <dbReference type="NCBI Taxonomy" id="648"/>
    <lineage>
        <taxon>Bacteria</taxon>
        <taxon>Pseudomonadati</taxon>
        <taxon>Pseudomonadota</taxon>
        <taxon>Gammaproteobacteria</taxon>
        <taxon>Aeromonadales</taxon>
        <taxon>Aeromonadaceae</taxon>
        <taxon>Aeromonas</taxon>
    </lineage>
</organism>
<keyword evidence="3" id="KW-0233">DNA recombination</keyword>
<dbReference type="SMART" id="SM00857">
    <property type="entry name" value="Resolvase"/>
    <property type="match status" value="1"/>
</dbReference>
<dbReference type="RefSeq" id="WP_319858211.1">
    <property type="nucleotide sequence ID" value="NZ_JAWZVC010000102.1"/>
</dbReference>
<dbReference type="PANTHER" id="PTHR30461">
    <property type="entry name" value="DNA-INVERTASE FROM LAMBDOID PROPHAGE"/>
    <property type="match status" value="1"/>
</dbReference>
<dbReference type="PROSITE" id="PS00397">
    <property type="entry name" value="RECOMBINASES_1"/>
    <property type="match status" value="1"/>
</dbReference>
<dbReference type="EMBL" id="JAWZVU010000225">
    <property type="protein sequence ID" value="MDX7723194.1"/>
    <property type="molecule type" value="Genomic_DNA"/>
</dbReference>
<dbReference type="Pfam" id="PF00239">
    <property type="entry name" value="Resolvase"/>
    <property type="match status" value="1"/>
</dbReference>
<evidence type="ECO:0000313" key="8">
    <source>
        <dbReference type="Proteomes" id="UP001277183"/>
    </source>
</evidence>
<dbReference type="Gene3D" id="3.40.50.1390">
    <property type="entry name" value="Resolvase, N-terminal catalytic domain"/>
    <property type="match status" value="1"/>
</dbReference>
<evidence type="ECO:0000256" key="3">
    <source>
        <dbReference type="ARBA" id="ARBA00023172"/>
    </source>
</evidence>
<protein>
    <submittedName>
        <fullName evidence="7">Recombinase family protein</fullName>
    </submittedName>
</protein>
<dbReference type="PANTHER" id="PTHR30461:SF25">
    <property type="entry name" value="RESOLVASE-RELATED"/>
    <property type="match status" value="1"/>
</dbReference>
<dbReference type="SUPFAM" id="SSF53041">
    <property type="entry name" value="Resolvase-like"/>
    <property type="match status" value="1"/>
</dbReference>
<dbReference type="GO" id="GO:0015074">
    <property type="term" value="P:DNA integration"/>
    <property type="evidence" value="ECO:0007669"/>
    <property type="project" value="UniProtKB-KW"/>
</dbReference>
<sequence>MFVRAYLRASTKEQDAERAREMLDKFAAEHGKVIASRYIENESGARADRPELLRLLADALPGDVLLLESIDRLSRLPEDDWRRLKVAIDGKGLRIVAIDLPTSHQGMKEISKGDEFTGRMLAAINGMMIEMMAAIARKDYEQRRERQAQGIEKAKKEGIYTGRKADPELHRRVRDALSAGMGVRATARVVGCSTNTVARIRDELAA</sequence>
<evidence type="ECO:0000256" key="5">
    <source>
        <dbReference type="PROSITE-ProRule" id="PRU10137"/>
    </source>
</evidence>
<feature type="domain" description="Resolvase/invertase-type recombinase catalytic" evidence="6">
    <location>
        <begin position="2"/>
        <end position="158"/>
    </location>
</feature>
<dbReference type="InterPro" id="IPR006118">
    <property type="entry name" value="Recombinase_CS"/>
</dbReference>
<gene>
    <name evidence="7" type="ORF">SJS77_22670</name>
</gene>
<keyword evidence="2" id="KW-0238">DNA-binding</keyword>